<keyword evidence="2" id="KW-0472">Membrane</keyword>
<name>A0A0W1AY34_9BACL</name>
<evidence type="ECO:0000256" key="1">
    <source>
        <dbReference type="SAM" id="MobiDB-lite"/>
    </source>
</evidence>
<accession>A0A0W1AY34</accession>
<comment type="caution">
    <text evidence="3">The sequence shown here is derived from an EMBL/GenBank/DDBJ whole genome shotgun (WGS) entry which is preliminary data.</text>
</comment>
<evidence type="ECO:0000313" key="4">
    <source>
        <dbReference type="Proteomes" id="UP000054709"/>
    </source>
</evidence>
<keyword evidence="2" id="KW-1133">Transmembrane helix</keyword>
<dbReference type="Proteomes" id="UP000054709">
    <property type="component" value="Unassembled WGS sequence"/>
</dbReference>
<keyword evidence="4" id="KW-1185">Reference proteome</keyword>
<feature type="compositionally biased region" description="Basic and acidic residues" evidence="1">
    <location>
        <begin position="7"/>
        <end position="28"/>
    </location>
</feature>
<organism evidence="3 4">
    <name type="scientific">Paenibacillus etheri</name>
    <dbReference type="NCBI Taxonomy" id="1306852"/>
    <lineage>
        <taxon>Bacteria</taxon>
        <taxon>Bacillati</taxon>
        <taxon>Bacillota</taxon>
        <taxon>Bacilli</taxon>
        <taxon>Bacillales</taxon>
        <taxon>Paenibacillaceae</taxon>
        <taxon>Paenibacillus</taxon>
    </lineage>
</organism>
<evidence type="ECO:0000313" key="3">
    <source>
        <dbReference type="EMBL" id="KTD86147.1"/>
    </source>
</evidence>
<evidence type="ECO:0000256" key="2">
    <source>
        <dbReference type="SAM" id="Phobius"/>
    </source>
</evidence>
<reference evidence="3 4" key="1">
    <citation type="journal article" date="2015" name="Int. Biodeterior. Biodegradation">
        <title>Physiological and genetic screening methods for the isolation of methyl tert-butyl ether-degrading bacteria for bioremediation purposes.</title>
        <authorList>
            <person name="Guisado I.M."/>
            <person name="Purswani J."/>
            <person name="Gonzalez Lopez J."/>
            <person name="Pozo C."/>
        </authorList>
    </citation>
    <scope>NUCLEOTIDE SEQUENCE [LARGE SCALE GENOMIC DNA]</scope>
    <source>
        <strain evidence="3 4">SH7</strain>
    </source>
</reference>
<evidence type="ECO:0008006" key="5">
    <source>
        <dbReference type="Google" id="ProtNLM"/>
    </source>
</evidence>
<feature type="transmembrane region" description="Helical" evidence="2">
    <location>
        <begin position="96"/>
        <end position="115"/>
    </location>
</feature>
<dbReference type="EMBL" id="LCZJ02000023">
    <property type="protein sequence ID" value="KTD86147.1"/>
    <property type="molecule type" value="Genomic_DNA"/>
</dbReference>
<dbReference type="AlphaFoldDB" id="A0A0W1AY34"/>
<proteinExistence type="predicted"/>
<dbReference type="OrthoDB" id="2547978at2"/>
<dbReference type="RefSeq" id="WP_060624052.1">
    <property type="nucleotide sequence ID" value="NZ_LCZJ02000023.1"/>
</dbReference>
<keyword evidence="2" id="KW-0812">Transmembrane</keyword>
<sequence>MNNYSGKQDKDKQSTDEAWAKLQSKLENEPYNPQWAKWDQNTEVHTEDYVNLSQPVNVENVESESTPTVVQDILVTTHDKKVQRPRGVRMSRGRKLGVIAASVAVFAVILATPIGNTAMASILNQFRMEQVTVVHESDLRNIFSQVAEDGELNRSINQFGEFTNTNGAYIGELPADQLKTTLGYPAKIAALEEGQDTVTVSASQDITLNLKVDEVNKALKKMGAEHLLPESIDGKPITLHIPEMVNYNLSSDETHWASLSQMNTPVLNIDPSIKVEEALEAVVNFPLLPDYLKTSLMQSRVLSGEIPMPLIAGENTEQITVGDTLVIVDNYEYSRGTVYQATWIQNGQLFNLSGELYSSKEKLMTKVQELIES</sequence>
<gene>
    <name evidence="3" type="ORF">UQ64_16945</name>
</gene>
<protein>
    <recommendedName>
        <fullName evidence="5">DUF4367 domain-containing protein</fullName>
    </recommendedName>
</protein>
<feature type="region of interest" description="Disordered" evidence="1">
    <location>
        <begin position="1"/>
        <end position="34"/>
    </location>
</feature>